<evidence type="ECO:0000256" key="1">
    <source>
        <dbReference type="PIRSR" id="PIRSR015753-1"/>
    </source>
</evidence>
<evidence type="ECO:0000313" key="5">
    <source>
        <dbReference type="EMBL" id="MBW4668764.1"/>
    </source>
</evidence>
<dbReference type="CDD" id="cd03190">
    <property type="entry name" value="GST_C_Omega_like"/>
    <property type="match status" value="1"/>
</dbReference>
<dbReference type="SFLD" id="SFLDG01206">
    <property type="entry name" value="Xi.1"/>
    <property type="match status" value="1"/>
</dbReference>
<dbReference type="Gene3D" id="3.40.30.10">
    <property type="entry name" value="Glutaredoxin"/>
    <property type="match status" value="1"/>
</dbReference>
<reference evidence="5" key="2">
    <citation type="journal article" date="2022" name="Microbiol. Resour. Announc.">
        <title>Metagenome Sequencing to Explore Phylogenomics of Terrestrial Cyanobacteria.</title>
        <authorList>
            <person name="Ward R.D."/>
            <person name="Stajich J.E."/>
            <person name="Johansen J.R."/>
            <person name="Huntemann M."/>
            <person name="Clum A."/>
            <person name="Foster B."/>
            <person name="Foster B."/>
            <person name="Roux S."/>
            <person name="Palaniappan K."/>
            <person name="Varghese N."/>
            <person name="Mukherjee S."/>
            <person name="Reddy T.B.K."/>
            <person name="Daum C."/>
            <person name="Copeland A."/>
            <person name="Chen I.A."/>
            <person name="Ivanova N.N."/>
            <person name="Kyrpides N.C."/>
            <person name="Shapiro N."/>
            <person name="Eloe-Fadrosh E.A."/>
            <person name="Pietrasiak N."/>
        </authorList>
    </citation>
    <scope>NUCLEOTIDE SEQUENCE</scope>
    <source>
        <strain evidence="5">GSE-NOS-MK-12-04C</strain>
    </source>
</reference>
<dbReference type="AlphaFoldDB" id="A0A951QLS4"/>
<feature type="binding site" evidence="2">
    <location>
        <position position="91"/>
    </location>
    <ligand>
        <name>glutathione</name>
        <dbReference type="ChEBI" id="CHEBI:57925"/>
    </ligand>
</feature>
<dbReference type="InterPro" id="IPR016639">
    <property type="entry name" value="GST_Omega/GSH"/>
</dbReference>
<organism evidence="5 6">
    <name type="scientific">Cyanomargarita calcarea GSE-NOS-MK-12-04C</name>
    <dbReference type="NCBI Taxonomy" id="2839659"/>
    <lineage>
        <taxon>Bacteria</taxon>
        <taxon>Bacillati</taxon>
        <taxon>Cyanobacteriota</taxon>
        <taxon>Cyanophyceae</taxon>
        <taxon>Nostocales</taxon>
        <taxon>Cyanomargaritaceae</taxon>
        <taxon>Cyanomargarita</taxon>
    </lineage>
</organism>
<feature type="active site" description="Nucleophile" evidence="1">
    <location>
        <position position="58"/>
    </location>
</feature>
<dbReference type="SFLD" id="SFLDS00019">
    <property type="entry name" value="Glutathione_Transferase_(cytos"/>
    <property type="match status" value="1"/>
</dbReference>
<dbReference type="FunFam" id="3.40.30.10:FF:000058">
    <property type="entry name" value="Glutathione S-transferase, omega"/>
    <property type="match status" value="1"/>
</dbReference>
<dbReference type="EMBL" id="JAHHGZ010000015">
    <property type="protein sequence ID" value="MBW4668764.1"/>
    <property type="molecule type" value="Genomic_DNA"/>
</dbReference>
<dbReference type="InterPro" id="IPR040079">
    <property type="entry name" value="Glutathione_S-Trfase"/>
</dbReference>
<dbReference type="InterPro" id="IPR010987">
    <property type="entry name" value="Glutathione-S-Trfase_C-like"/>
</dbReference>
<gene>
    <name evidence="5" type="ORF">KME60_15380</name>
</gene>
<dbReference type="SUPFAM" id="SSF52833">
    <property type="entry name" value="Thioredoxin-like"/>
    <property type="match status" value="1"/>
</dbReference>
<dbReference type="PANTHER" id="PTHR32419:SF6">
    <property type="entry name" value="GLUTATHIONE S-TRANSFERASE OMEGA-LIKE 1-RELATED"/>
    <property type="match status" value="1"/>
</dbReference>
<feature type="domain" description="GST C-terminal" evidence="4">
    <location>
        <begin position="167"/>
        <end position="294"/>
    </location>
</feature>
<evidence type="ECO:0000313" key="6">
    <source>
        <dbReference type="Proteomes" id="UP000729701"/>
    </source>
</evidence>
<dbReference type="SFLD" id="SFLDG01148">
    <property type="entry name" value="Xi_(cytGST)"/>
    <property type="match status" value="1"/>
</dbReference>
<dbReference type="PIRSF" id="PIRSF015753">
    <property type="entry name" value="GST"/>
    <property type="match status" value="1"/>
</dbReference>
<feature type="binding site" evidence="2">
    <location>
        <begin position="142"/>
        <end position="143"/>
    </location>
    <ligand>
        <name>glutathione</name>
        <dbReference type="ChEBI" id="CHEBI:57925"/>
    </ligand>
</feature>
<dbReference type="InterPro" id="IPR047047">
    <property type="entry name" value="GST_Omega-like_C"/>
</dbReference>
<feature type="site" description="Lowers pKa of active site Cys" evidence="3">
    <location>
        <position position="291"/>
    </location>
</feature>
<dbReference type="InterPro" id="IPR036282">
    <property type="entry name" value="Glutathione-S-Trfase_C_sf"/>
</dbReference>
<name>A0A951QLS4_9CYAN</name>
<dbReference type="SUPFAM" id="SSF47616">
    <property type="entry name" value="GST C-terminal domain-like"/>
    <property type="match status" value="1"/>
</dbReference>
<dbReference type="GO" id="GO:0005737">
    <property type="term" value="C:cytoplasm"/>
    <property type="evidence" value="ECO:0007669"/>
    <property type="project" value="TreeGrafter"/>
</dbReference>
<dbReference type="GO" id="GO:0004364">
    <property type="term" value="F:glutathione transferase activity"/>
    <property type="evidence" value="ECO:0007669"/>
    <property type="project" value="InterPro"/>
</dbReference>
<dbReference type="PROSITE" id="PS50405">
    <property type="entry name" value="GST_CTER"/>
    <property type="match status" value="1"/>
</dbReference>
<comment type="caution">
    <text evidence="5">The sequence shown here is derived from an EMBL/GenBank/DDBJ whole genome shotgun (WGS) entry which is preliminary data.</text>
</comment>
<evidence type="ECO:0000259" key="4">
    <source>
        <dbReference type="PROSITE" id="PS50405"/>
    </source>
</evidence>
<dbReference type="Pfam" id="PF13410">
    <property type="entry name" value="GST_C_2"/>
    <property type="match status" value="1"/>
</dbReference>
<sequence length="323" mass="37667">MGLGILKDGKWISEREQEDDSGRFIRPSTTFRNFLTADGSSGFKAEPGRYHLYISWACPWACRTAIMRQLKGLQDAIGLSVVAPEIKENSWEFSSEPGCIPDTVNHTQYLWQVYLKADPNYSGRVTVPILWDKQTGTIVNNESREIIRMLDTEFNNFAKQQDVNFYPEKLRTVIDETIDAIYQPINNGVYRAGFATTQSAYDEAVTELFDNLDHWEKVLEEDRYLCGDRITQADWCLFTTLFRFDAVYYVHFKCNLRRIVDYPNLWNYLKDLYQQPGVKETCNLDHIKRHYYKSHPKVNPTRIVPKGPLINFDEAHNRHGVNR</sequence>
<dbReference type="PANTHER" id="PTHR32419">
    <property type="entry name" value="GLUTATHIONYL-HYDROQUINONE REDUCTASE"/>
    <property type="match status" value="1"/>
</dbReference>
<accession>A0A951QLS4</accession>
<dbReference type="InterPro" id="IPR004045">
    <property type="entry name" value="Glutathione_S-Trfase_N"/>
</dbReference>
<evidence type="ECO:0000256" key="2">
    <source>
        <dbReference type="PIRSR" id="PIRSR015753-2"/>
    </source>
</evidence>
<reference evidence="5" key="1">
    <citation type="submission" date="2021-05" db="EMBL/GenBank/DDBJ databases">
        <authorList>
            <person name="Pietrasiak N."/>
            <person name="Ward R."/>
            <person name="Stajich J.E."/>
            <person name="Kurbessoian T."/>
        </authorList>
    </citation>
    <scope>NUCLEOTIDE SEQUENCE</scope>
    <source>
        <strain evidence="5">GSE-NOS-MK-12-04C</strain>
    </source>
</reference>
<feature type="active site" description="Proton donor/acceptor" evidence="1">
    <location>
        <position position="190"/>
    </location>
</feature>
<dbReference type="Pfam" id="PF13409">
    <property type="entry name" value="GST_N_2"/>
    <property type="match status" value="1"/>
</dbReference>
<feature type="site" description="Lowers pKa of active site Cys" evidence="3">
    <location>
        <position position="248"/>
    </location>
</feature>
<dbReference type="Proteomes" id="UP000729701">
    <property type="component" value="Unassembled WGS sequence"/>
</dbReference>
<feature type="binding site" evidence="2">
    <location>
        <begin position="124"/>
        <end position="127"/>
    </location>
    <ligand>
        <name>glutathione</name>
        <dbReference type="ChEBI" id="CHEBI:57925"/>
    </ligand>
</feature>
<dbReference type="Gene3D" id="1.20.1050.10">
    <property type="match status" value="1"/>
</dbReference>
<dbReference type="InterPro" id="IPR036249">
    <property type="entry name" value="Thioredoxin-like_sf"/>
</dbReference>
<evidence type="ECO:0000256" key="3">
    <source>
        <dbReference type="PIRSR" id="PIRSR015753-3"/>
    </source>
</evidence>
<protein>
    <submittedName>
        <fullName evidence="5">Glutathione S-transferase family protein</fullName>
    </submittedName>
</protein>
<proteinExistence type="predicted"/>